<reference evidence="1 2" key="1">
    <citation type="submission" date="2018-07" db="EMBL/GenBank/DDBJ databases">
        <title>Genomic Encyclopedia of Type Strains, Phase III (KMG-III): the genomes of soil and plant-associated and newly described type strains.</title>
        <authorList>
            <person name="Whitman W."/>
        </authorList>
    </citation>
    <scope>NUCLEOTIDE SEQUENCE [LARGE SCALE GENOMIC DNA]</scope>
    <source>
        <strain evidence="1 2">CECT 7287</strain>
    </source>
</reference>
<proteinExistence type="predicted"/>
<evidence type="ECO:0000313" key="1">
    <source>
        <dbReference type="EMBL" id="RED63494.1"/>
    </source>
</evidence>
<dbReference type="EMBL" id="QRDZ01000025">
    <property type="protein sequence ID" value="RED63494.1"/>
    <property type="molecule type" value="Genomic_DNA"/>
</dbReference>
<accession>A0A3D9INZ1</accession>
<keyword evidence="2" id="KW-1185">Reference proteome</keyword>
<comment type="caution">
    <text evidence="1">The sequence shown here is derived from an EMBL/GenBank/DDBJ whole genome shotgun (WGS) entry which is preliminary data.</text>
</comment>
<organism evidence="1 2">
    <name type="scientific">Cohnella phaseoli</name>
    <dbReference type="NCBI Taxonomy" id="456490"/>
    <lineage>
        <taxon>Bacteria</taxon>
        <taxon>Bacillati</taxon>
        <taxon>Bacillota</taxon>
        <taxon>Bacilli</taxon>
        <taxon>Bacillales</taxon>
        <taxon>Paenibacillaceae</taxon>
        <taxon>Cohnella</taxon>
    </lineage>
</organism>
<name>A0A3D9INZ1_9BACL</name>
<dbReference type="AlphaFoldDB" id="A0A3D9INZ1"/>
<evidence type="ECO:0000313" key="2">
    <source>
        <dbReference type="Proteomes" id="UP000256977"/>
    </source>
</evidence>
<dbReference type="Proteomes" id="UP000256977">
    <property type="component" value="Unassembled WGS sequence"/>
</dbReference>
<sequence length="151" mass="17158">MLYLSIFSKQLCLWDSPFEGSRKLILYVFRLSARCVPGRWTLWHFFGLRSPIPPSSGHFFGLRCTIPPPSRHFFGLPTPARVESRHFFSLRSPIPPSSGHFFGLHTPARVESRHFFGLRSPVPHSTARMALKSRPQASVLPKIQSESPESS</sequence>
<gene>
    <name evidence="1" type="ORF">DFP98_12541</name>
</gene>
<protein>
    <submittedName>
        <fullName evidence="1">Uncharacterized protein</fullName>
    </submittedName>
</protein>